<evidence type="ECO:0000313" key="4">
    <source>
        <dbReference type="Proteomes" id="UP000266861"/>
    </source>
</evidence>
<keyword evidence="1" id="KW-0812">Transmembrane</keyword>
<organism evidence="3 4">
    <name type="scientific">Diversispora epigaea</name>
    <dbReference type="NCBI Taxonomy" id="1348612"/>
    <lineage>
        <taxon>Eukaryota</taxon>
        <taxon>Fungi</taxon>
        <taxon>Fungi incertae sedis</taxon>
        <taxon>Mucoromycota</taxon>
        <taxon>Glomeromycotina</taxon>
        <taxon>Glomeromycetes</taxon>
        <taxon>Diversisporales</taxon>
        <taxon>Diversisporaceae</taxon>
        <taxon>Diversispora</taxon>
    </lineage>
</organism>
<accession>A0A397JPY4</accession>
<gene>
    <name evidence="3" type="ORF">Glove_41g108</name>
</gene>
<feature type="domain" description="Fungal lipase-type" evidence="2">
    <location>
        <begin position="320"/>
        <end position="492"/>
    </location>
</feature>
<dbReference type="STRING" id="1348612.A0A397JPY4"/>
<dbReference type="Pfam" id="PF01764">
    <property type="entry name" value="Lipase_3"/>
    <property type="match status" value="1"/>
</dbReference>
<dbReference type="InterPro" id="IPR051218">
    <property type="entry name" value="Sec_MonoDiacylglyc_Lipase"/>
</dbReference>
<dbReference type="EMBL" id="PQFF01000039">
    <property type="protein sequence ID" value="RHZ86973.1"/>
    <property type="molecule type" value="Genomic_DNA"/>
</dbReference>
<feature type="transmembrane region" description="Helical" evidence="1">
    <location>
        <begin position="136"/>
        <end position="156"/>
    </location>
</feature>
<evidence type="ECO:0000259" key="2">
    <source>
        <dbReference type="Pfam" id="PF01764"/>
    </source>
</evidence>
<dbReference type="Proteomes" id="UP000266861">
    <property type="component" value="Unassembled WGS sequence"/>
</dbReference>
<dbReference type="SUPFAM" id="SSF53474">
    <property type="entry name" value="alpha/beta-Hydrolases"/>
    <property type="match status" value="1"/>
</dbReference>
<dbReference type="AlphaFoldDB" id="A0A397JPY4"/>
<dbReference type="PANTHER" id="PTHR45856">
    <property type="entry name" value="ALPHA/BETA-HYDROLASES SUPERFAMILY PROTEIN"/>
    <property type="match status" value="1"/>
</dbReference>
<reference evidence="3 4" key="1">
    <citation type="submission" date="2018-08" db="EMBL/GenBank/DDBJ databases">
        <title>Genome and evolution of the arbuscular mycorrhizal fungus Diversispora epigaea (formerly Glomus versiforme) and its bacterial endosymbionts.</title>
        <authorList>
            <person name="Sun X."/>
            <person name="Fei Z."/>
            <person name="Harrison M."/>
        </authorList>
    </citation>
    <scope>NUCLEOTIDE SEQUENCE [LARGE SCALE GENOMIC DNA]</scope>
    <source>
        <strain evidence="3 4">IT104</strain>
    </source>
</reference>
<evidence type="ECO:0000313" key="3">
    <source>
        <dbReference type="EMBL" id="RHZ86973.1"/>
    </source>
</evidence>
<protein>
    <recommendedName>
        <fullName evidence="2">Fungal lipase-type domain-containing protein</fullName>
    </recommendedName>
</protein>
<dbReference type="PANTHER" id="PTHR45856:SF24">
    <property type="entry name" value="FUNGAL LIPASE-LIKE DOMAIN-CONTAINING PROTEIN"/>
    <property type="match status" value="1"/>
</dbReference>
<name>A0A397JPY4_9GLOM</name>
<keyword evidence="1" id="KW-0472">Membrane</keyword>
<comment type="caution">
    <text evidence="3">The sequence shown here is derived from an EMBL/GenBank/DDBJ whole genome shotgun (WGS) entry which is preliminary data.</text>
</comment>
<keyword evidence="4" id="KW-1185">Reference proteome</keyword>
<dbReference type="CDD" id="cd00519">
    <property type="entry name" value="Lipase_3"/>
    <property type="match status" value="1"/>
</dbReference>
<keyword evidence="1" id="KW-1133">Transmembrane helix</keyword>
<dbReference type="InterPro" id="IPR029058">
    <property type="entry name" value="AB_hydrolase_fold"/>
</dbReference>
<evidence type="ECO:0000256" key="1">
    <source>
        <dbReference type="SAM" id="Phobius"/>
    </source>
</evidence>
<dbReference type="OrthoDB" id="426718at2759"/>
<dbReference type="GO" id="GO:0006629">
    <property type="term" value="P:lipid metabolic process"/>
    <property type="evidence" value="ECO:0007669"/>
    <property type="project" value="InterPro"/>
</dbReference>
<proteinExistence type="predicted"/>
<dbReference type="Gene3D" id="3.40.50.1820">
    <property type="entry name" value="alpha/beta hydrolase"/>
    <property type="match status" value="1"/>
</dbReference>
<sequence>MDFFHDLCYENFLLQSYNVLSRENLKQTNYYFSPTDSFCKKIRKSPLRPLDCATTQIPSTASTNIPKDAIGHIVDVTKSPVHNQESARNFVVTPNTSYLVYMSRAIRNLLLTFVFDWSIAVLHPLSFLTLIVGVPLLLFILLVLEIFLRIGFYLGLENYMNDMSKKWGKGLSSVNWWNPNMFSEETLKIVQDGIVALDQPPPEPLKEEALDDDITIQTRNFNLDMAELLLFMSSIVYERNDKLVREANDSITELTDDKKDSDNLTAQDFESIYQQLYESEVRIREQATFWGMKFTSLSELNSLGGPFAGMFYSEEHNFIVVVFKGTTPTNFEDFVVDLMLQRVDAKSFVFGEVHEGFYSSLFPQSENSSSRANRASPYITIIRAIRSKAADILDHQATKGINVNEPQKKINVWVTGHSLGAALASLFFARCLKSPKDLGPNCILKDGYVFGSPALGDKEFAAEFASYSNSPFDQQSILWRVIDDTDIITRIHGFEDSSILRVINKRSILNYVHVGEGIRFFQDGKRPESSKKIFSSGKEPVIIERFEIEEEEEEEKKISSKFKKDDENFLNKEVVL</sequence>
<dbReference type="InterPro" id="IPR002921">
    <property type="entry name" value="Fungal_lipase-type"/>
</dbReference>